<dbReference type="Pfam" id="PF08388">
    <property type="entry name" value="GIIM"/>
    <property type="match status" value="1"/>
</dbReference>
<organism evidence="11 12">
    <name type="scientific">Mariniradius sediminis</name>
    <dbReference type="NCBI Taxonomy" id="2909237"/>
    <lineage>
        <taxon>Bacteria</taxon>
        <taxon>Pseudomonadati</taxon>
        <taxon>Bacteroidota</taxon>
        <taxon>Cytophagia</taxon>
        <taxon>Cytophagales</taxon>
        <taxon>Cyclobacteriaceae</taxon>
        <taxon>Mariniradius</taxon>
    </lineage>
</organism>
<evidence type="ECO:0000256" key="3">
    <source>
        <dbReference type="ARBA" id="ARBA00022695"/>
    </source>
</evidence>
<dbReference type="SUPFAM" id="SSF56672">
    <property type="entry name" value="DNA/RNA polymerases"/>
    <property type="match status" value="1"/>
</dbReference>
<feature type="domain" description="Reverse transcriptase" evidence="10">
    <location>
        <begin position="44"/>
        <end position="272"/>
    </location>
</feature>
<evidence type="ECO:0000256" key="2">
    <source>
        <dbReference type="ARBA" id="ARBA00022679"/>
    </source>
</evidence>
<keyword evidence="7" id="KW-0051">Antiviral defense</keyword>
<reference evidence="11 12" key="1">
    <citation type="submission" date="2022-01" db="EMBL/GenBank/DDBJ databases">
        <title>Mariniradius saccharolyticus sp. nov., isolated from sediment of a river.</title>
        <authorList>
            <person name="Liu H."/>
        </authorList>
    </citation>
    <scope>NUCLEOTIDE SEQUENCE [LARGE SCALE GENOMIC DNA]</scope>
    <source>
        <strain evidence="11 12">RY-2</strain>
    </source>
</reference>
<evidence type="ECO:0000256" key="7">
    <source>
        <dbReference type="ARBA" id="ARBA00023118"/>
    </source>
</evidence>
<dbReference type="InterPro" id="IPR000477">
    <property type="entry name" value="RT_dom"/>
</dbReference>
<dbReference type="PRINTS" id="PR00866">
    <property type="entry name" value="RNADNAPOLMS"/>
</dbReference>
<keyword evidence="12" id="KW-1185">Reference proteome</keyword>
<dbReference type="PROSITE" id="PS50878">
    <property type="entry name" value="RT_POL"/>
    <property type="match status" value="1"/>
</dbReference>
<dbReference type="InterPro" id="IPR013597">
    <property type="entry name" value="Mat_intron_G2"/>
</dbReference>
<accession>A0ABS9C1D7</accession>
<dbReference type="InterPro" id="IPR030931">
    <property type="entry name" value="Group_II_RT_mat"/>
</dbReference>
<dbReference type="InterPro" id="IPR000123">
    <property type="entry name" value="Reverse_transcriptase_msDNA"/>
</dbReference>
<dbReference type="InterPro" id="IPR043502">
    <property type="entry name" value="DNA/RNA_pol_sf"/>
</dbReference>
<comment type="similarity">
    <text evidence="8">Belongs to the bacterial reverse transcriptase family.</text>
</comment>
<comment type="catalytic activity">
    <reaction evidence="9">
        <text>DNA(n) + a 2'-deoxyribonucleoside 5'-triphosphate = DNA(n+1) + diphosphate</text>
        <dbReference type="Rhea" id="RHEA:22508"/>
        <dbReference type="Rhea" id="RHEA-COMP:17339"/>
        <dbReference type="Rhea" id="RHEA-COMP:17340"/>
        <dbReference type="ChEBI" id="CHEBI:33019"/>
        <dbReference type="ChEBI" id="CHEBI:61560"/>
        <dbReference type="ChEBI" id="CHEBI:173112"/>
        <dbReference type="EC" id="2.7.7.49"/>
    </reaction>
</comment>
<evidence type="ECO:0000256" key="1">
    <source>
        <dbReference type="ARBA" id="ARBA00012493"/>
    </source>
</evidence>
<evidence type="ECO:0000256" key="8">
    <source>
        <dbReference type="ARBA" id="ARBA00034120"/>
    </source>
</evidence>
<dbReference type="Proteomes" id="UP001201449">
    <property type="component" value="Unassembled WGS sequence"/>
</dbReference>
<dbReference type="CDD" id="cd01651">
    <property type="entry name" value="RT_G2_intron"/>
    <property type="match status" value="1"/>
</dbReference>
<evidence type="ECO:0000256" key="9">
    <source>
        <dbReference type="ARBA" id="ARBA00048173"/>
    </source>
</evidence>
<evidence type="ECO:0000256" key="5">
    <source>
        <dbReference type="ARBA" id="ARBA00022842"/>
    </source>
</evidence>
<evidence type="ECO:0000259" key="10">
    <source>
        <dbReference type="PROSITE" id="PS50878"/>
    </source>
</evidence>
<sequence length="426" mass="50002">MIEKVLNRKNLYKAYRQVVRNKGSAGVDGMKVTELLSYLESNRDKIATSILNHTYVPKPIKGVEIPKSNGKTRLLGVPTVMDRWLQQAVSQVLMTKYELTFEEHSYGFRPEKNIHKAVTQALENINDGYQDIVDIDLKGFFDEVDHSVLLQLIYQRVKCPTTLRLIRKWLRAPIQINGKLHKRRKGVPQGSPLSPLLSNILLDLLDKELERRNLKYVRYADDFSIYAKSKKEAKKVGNEIYLFLRDKLRLPINREKSGIRRPSDFELLGHAFVPTYEKGVKGKYQLVAKKSSWESQKRKLKQITKKTKPYSFEERLKKLAEVWRGWVNNYRLASITAKLKSLDEWLRNRLRYCIWHDWKKPERKRKNLIRLGVDQDHAYAWSRTRKGGWAVAQSPILTTTITLSRLRRKGYESMLTYYQKLQPTIQ</sequence>
<protein>
    <recommendedName>
        <fullName evidence="1">RNA-directed DNA polymerase</fullName>
        <ecNumber evidence="1">2.7.7.49</ecNumber>
    </recommendedName>
</protein>
<dbReference type="InterPro" id="IPR051083">
    <property type="entry name" value="GrpII_Intron_Splice-Mob/Def"/>
</dbReference>
<dbReference type="EMBL" id="JAKEVZ010000037">
    <property type="protein sequence ID" value="MCF1753380.1"/>
    <property type="molecule type" value="Genomic_DNA"/>
</dbReference>
<dbReference type="PANTHER" id="PTHR34047:SF8">
    <property type="entry name" value="PROTEIN YKFC"/>
    <property type="match status" value="1"/>
</dbReference>
<dbReference type="RefSeq" id="WP_234863175.1">
    <property type="nucleotide sequence ID" value="NZ_JAKEVZ010000037.1"/>
</dbReference>
<comment type="caution">
    <text evidence="11">The sequence shown here is derived from an EMBL/GenBank/DDBJ whole genome shotgun (WGS) entry which is preliminary data.</text>
</comment>
<keyword evidence="5" id="KW-0460">Magnesium</keyword>
<dbReference type="PANTHER" id="PTHR34047">
    <property type="entry name" value="NUCLEAR INTRON MATURASE 1, MITOCHONDRIAL-RELATED"/>
    <property type="match status" value="1"/>
</dbReference>
<gene>
    <name evidence="11" type="primary">ltrA</name>
    <name evidence="11" type="ORF">L0U89_20140</name>
</gene>
<keyword evidence="2 11" id="KW-0808">Transferase</keyword>
<evidence type="ECO:0000256" key="6">
    <source>
        <dbReference type="ARBA" id="ARBA00022918"/>
    </source>
</evidence>
<evidence type="ECO:0000313" key="12">
    <source>
        <dbReference type="Proteomes" id="UP001201449"/>
    </source>
</evidence>
<dbReference type="Pfam" id="PF00078">
    <property type="entry name" value="RVT_1"/>
    <property type="match status" value="1"/>
</dbReference>
<keyword evidence="3 11" id="KW-0548">Nucleotidyltransferase</keyword>
<evidence type="ECO:0000256" key="4">
    <source>
        <dbReference type="ARBA" id="ARBA00022723"/>
    </source>
</evidence>
<dbReference type="EC" id="2.7.7.49" evidence="1"/>
<keyword evidence="4" id="KW-0479">Metal-binding</keyword>
<dbReference type="GO" id="GO:0003964">
    <property type="term" value="F:RNA-directed DNA polymerase activity"/>
    <property type="evidence" value="ECO:0007669"/>
    <property type="project" value="UniProtKB-KW"/>
</dbReference>
<name>A0ABS9C1D7_9BACT</name>
<proteinExistence type="inferred from homology"/>
<dbReference type="NCBIfam" id="TIGR04416">
    <property type="entry name" value="group_II_RT_mat"/>
    <property type="match status" value="1"/>
</dbReference>
<evidence type="ECO:0000313" key="11">
    <source>
        <dbReference type="EMBL" id="MCF1753380.1"/>
    </source>
</evidence>
<keyword evidence="6 11" id="KW-0695">RNA-directed DNA polymerase</keyword>